<dbReference type="HOGENOM" id="CLU_2791355_0_0_5"/>
<sequence>MIVTAPQDRGWSLPTDLSAQNQTHHAFAPPAIRPDRGARICAGETGETLEIRRRAPYLRRVPATGLWA</sequence>
<keyword evidence="2" id="KW-1185">Reference proteome</keyword>
<organism evidence="1 2">
    <name type="scientific">Roseicyclus elongatus DSM 19469</name>
    <dbReference type="NCBI Taxonomy" id="1294273"/>
    <lineage>
        <taxon>Bacteria</taxon>
        <taxon>Pseudomonadati</taxon>
        <taxon>Pseudomonadota</taxon>
        <taxon>Alphaproteobacteria</taxon>
        <taxon>Rhodobacterales</taxon>
        <taxon>Roseobacteraceae</taxon>
        <taxon>Roseicyclus</taxon>
    </lineage>
</organism>
<protein>
    <submittedName>
        <fullName evidence="1">Uncharacterized protein</fullName>
    </submittedName>
</protein>
<evidence type="ECO:0000313" key="2">
    <source>
        <dbReference type="Proteomes" id="UP000019593"/>
    </source>
</evidence>
<evidence type="ECO:0000313" key="1">
    <source>
        <dbReference type="EMBL" id="AHM05055.1"/>
    </source>
</evidence>
<dbReference type="AlphaFoldDB" id="W8SRA4"/>
<proteinExistence type="predicted"/>
<accession>W8SRA4</accession>
<gene>
    <name evidence="1" type="ORF">roselon_02756</name>
</gene>
<dbReference type="EMBL" id="CP004372">
    <property type="protein sequence ID" value="AHM05055.1"/>
    <property type="molecule type" value="Genomic_DNA"/>
</dbReference>
<name>W8SRA4_9RHOB</name>
<dbReference type="KEGG" id="red:roselon_02756"/>
<reference evidence="1 2" key="1">
    <citation type="submission" date="2013-03" db="EMBL/GenBank/DDBJ databases">
        <authorList>
            <person name="Fiebig A."/>
            <person name="Goeker M."/>
            <person name="Klenk H.-P.P."/>
        </authorList>
    </citation>
    <scope>NUCLEOTIDE SEQUENCE [LARGE SCALE GENOMIC DNA]</scope>
    <source>
        <strain evidence="2">DSM 19469</strain>
    </source>
</reference>
<dbReference type="Proteomes" id="UP000019593">
    <property type="component" value="Chromosome"/>
</dbReference>